<reference evidence="1" key="1">
    <citation type="submission" date="2021-01" db="EMBL/GenBank/DDBJ databases">
        <authorList>
            <consortium name="Genoscope - CEA"/>
            <person name="William W."/>
        </authorList>
    </citation>
    <scope>NUCLEOTIDE SEQUENCE</scope>
</reference>
<dbReference type="EMBL" id="CAJJDN010000045">
    <property type="protein sequence ID" value="CAD8083905.1"/>
    <property type="molecule type" value="Genomic_DNA"/>
</dbReference>
<evidence type="ECO:0000313" key="1">
    <source>
        <dbReference type="EMBL" id="CAD8083905.1"/>
    </source>
</evidence>
<accession>A0A8S1N4E7</accession>
<dbReference type="AlphaFoldDB" id="A0A8S1N4E7"/>
<evidence type="ECO:0000313" key="2">
    <source>
        <dbReference type="Proteomes" id="UP000692954"/>
    </source>
</evidence>
<protein>
    <submittedName>
        <fullName evidence="1">Uncharacterized protein</fullName>
    </submittedName>
</protein>
<name>A0A8S1N4E7_9CILI</name>
<sequence length="68" mass="8254">MNQNFQFQQKQIFQCKDHPQEPAQFWCKQSYCQENRVFCIVCQKEKSINSQHEDSLRGKAKLNLINYR</sequence>
<organism evidence="1 2">
    <name type="scientific">Paramecium sonneborni</name>
    <dbReference type="NCBI Taxonomy" id="65129"/>
    <lineage>
        <taxon>Eukaryota</taxon>
        <taxon>Sar</taxon>
        <taxon>Alveolata</taxon>
        <taxon>Ciliophora</taxon>
        <taxon>Intramacronucleata</taxon>
        <taxon>Oligohymenophorea</taxon>
        <taxon>Peniculida</taxon>
        <taxon>Parameciidae</taxon>
        <taxon>Paramecium</taxon>
    </lineage>
</organism>
<proteinExistence type="predicted"/>
<dbReference type="Proteomes" id="UP000692954">
    <property type="component" value="Unassembled WGS sequence"/>
</dbReference>
<keyword evidence="2" id="KW-1185">Reference proteome</keyword>
<comment type="caution">
    <text evidence="1">The sequence shown here is derived from an EMBL/GenBank/DDBJ whole genome shotgun (WGS) entry which is preliminary data.</text>
</comment>
<gene>
    <name evidence="1" type="ORF">PSON_ATCC_30995.1.T0450339</name>
</gene>